<comment type="caution">
    <text evidence="7">The sequence shown here is derived from an EMBL/GenBank/DDBJ whole genome shotgun (WGS) entry which is preliminary data.</text>
</comment>
<evidence type="ECO:0000313" key="8">
    <source>
        <dbReference type="Proteomes" id="UP000070352"/>
    </source>
</evidence>
<dbReference type="Pfam" id="PF04286">
    <property type="entry name" value="DUF445"/>
    <property type="match status" value="1"/>
</dbReference>
<name>A0A135L1B5_9BACI</name>
<organism evidence="7 8">
    <name type="scientific">Tepidibacillus decaturensis</name>
    <dbReference type="NCBI Taxonomy" id="1413211"/>
    <lineage>
        <taxon>Bacteria</taxon>
        <taxon>Bacillati</taxon>
        <taxon>Bacillota</taxon>
        <taxon>Bacilli</taxon>
        <taxon>Bacillales</taxon>
        <taxon>Bacillaceae</taxon>
        <taxon>Tepidibacillus</taxon>
    </lineage>
</organism>
<keyword evidence="5 6" id="KW-0472">Membrane</keyword>
<comment type="similarity">
    <text evidence="2">Belongs to the UPF0754 family.</text>
</comment>
<accession>A0A135L1B5</accession>
<keyword evidence="8" id="KW-1185">Reference proteome</keyword>
<evidence type="ECO:0000256" key="1">
    <source>
        <dbReference type="ARBA" id="ARBA00004308"/>
    </source>
</evidence>
<evidence type="ECO:0000256" key="6">
    <source>
        <dbReference type="SAM" id="Phobius"/>
    </source>
</evidence>
<gene>
    <name evidence="7" type="ORF">U473_01255</name>
</gene>
<evidence type="ECO:0008006" key="9">
    <source>
        <dbReference type="Google" id="ProtNLM"/>
    </source>
</evidence>
<keyword evidence="4 6" id="KW-1133">Transmembrane helix</keyword>
<evidence type="ECO:0000313" key="7">
    <source>
        <dbReference type="EMBL" id="KXG42811.1"/>
    </source>
</evidence>
<feature type="transmembrane region" description="Helical" evidence="6">
    <location>
        <begin position="343"/>
        <end position="366"/>
    </location>
</feature>
<evidence type="ECO:0000256" key="3">
    <source>
        <dbReference type="ARBA" id="ARBA00022692"/>
    </source>
</evidence>
<dbReference type="RefSeq" id="WP_068722609.1">
    <property type="nucleotide sequence ID" value="NZ_LSKU01000001.1"/>
</dbReference>
<dbReference type="AlphaFoldDB" id="A0A135L1B5"/>
<sequence>MLFIMISIGIGALIGAFTNALAIKMLFRPFKSWKIGSWQVPFTPGLIPKRRSEIAEQLGHMVENYLFTAEGLKQFIEKSGIRNQLLKKLQLNIQGLVQQNQTVKEMMNPFLPEEWKAKIKGMIQQKALDYLSRDEVRAKSLADFLSEPALIKIEDRLGQLSQMFIQEIKDFLHSFKGKVWLDSIVKQLFEGKRMIGFLAGMLLEGEQIQQKLLSYFDQILEKPDTQQVFQTFLVNEWNQMKEKPIGDWLDDFDPILHTQLEEILDKGLEKAQNLPFQQVIDLLNKYNFLERAYHWFFELFQEKMDKIFSYLSIAEVVKTEVNAFSLEEFEKMILEITNRELKMITYLGGVLGGFIGLFQGVLFLFFK</sequence>
<dbReference type="EMBL" id="LSKU01000001">
    <property type="protein sequence ID" value="KXG42811.1"/>
    <property type="molecule type" value="Genomic_DNA"/>
</dbReference>
<dbReference type="STRING" id="1413211.U473_01255"/>
<dbReference type="GO" id="GO:0012505">
    <property type="term" value="C:endomembrane system"/>
    <property type="evidence" value="ECO:0007669"/>
    <property type="project" value="UniProtKB-SubCell"/>
</dbReference>
<comment type="subcellular location">
    <subcellularLocation>
        <location evidence="1">Endomembrane system</location>
    </subcellularLocation>
</comment>
<protein>
    <recommendedName>
        <fullName evidence="9">DUF445 domain-containing protein</fullName>
    </recommendedName>
</protein>
<evidence type="ECO:0000256" key="5">
    <source>
        <dbReference type="ARBA" id="ARBA00023136"/>
    </source>
</evidence>
<evidence type="ECO:0000256" key="2">
    <source>
        <dbReference type="ARBA" id="ARBA00008053"/>
    </source>
</evidence>
<keyword evidence="3 6" id="KW-0812">Transmembrane</keyword>
<dbReference type="PANTHER" id="PTHR35791">
    <property type="entry name" value="UPF0754 MEMBRANE PROTEIN YHEB"/>
    <property type="match status" value="1"/>
</dbReference>
<reference evidence="7 8" key="1">
    <citation type="submission" date="2016-02" db="EMBL/GenBank/DDBJ databases">
        <title>Draft Genome for Tepidibacillus decaturensis nov. sp. Strain Z9, an Anaerobic, Moderately Thermophilic and Heterotrophic Bacterium from Deep Subsurface of the Illinois Basin, USA.</title>
        <authorList>
            <person name="Dong Y."/>
            <person name="Chang J.Y."/>
            <person name="Sanford R."/>
            <person name="Fouke B.W."/>
        </authorList>
    </citation>
    <scope>NUCLEOTIDE SEQUENCE [LARGE SCALE GENOMIC DNA]</scope>
    <source>
        <strain evidence="7 8">Z9</strain>
    </source>
</reference>
<evidence type="ECO:0000256" key="4">
    <source>
        <dbReference type="ARBA" id="ARBA00022989"/>
    </source>
</evidence>
<dbReference type="PANTHER" id="PTHR35791:SF1">
    <property type="entry name" value="UPF0754 MEMBRANE PROTEIN YHEB"/>
    <property type="match status" value="1"/>
</dbReference>
<dbReference type="InterPro" id="IPR007383">
    <property type="entry name" value="DUF445"/>
</dbReference>
<proteinExistence type="inferred from homology"/>
<dbReference type="OrthoDB" id="9787430at2"/>
<dbReference type="Proteomes" id="UP000070352">
    <property type="component" value="Unassembled WGS sequence"/>
</dbReference>